<reference evidence="1 2" key="1">
    <citation type="journal article" date="2021" name="Nat. Commun.">
        <title>Genetic determinants of endophytism in the Arabidopsis root mycobiome.</title>
        <authorList>
            <person name="Mesny F."/>
            <person name="Miyauchi S."/>
            <person name="Thiergart T."/>
            <person name="Pickel B."/>
            <person name="Atanasova L."/>
            <person name="Karlsson M."/>
            <person name="Huettel B."/>
            <person name="Barry K.W."/>
            <person name="Haridas S."/>
            <person name="Chen C."/>
            <person name="Bauer D."/>
            <person name="Andreopoulos W."/>
            <person name="Pangilinan J."/>
            <person name="LaButti K."/>
            <person name="Riley R."/>
            <person name="Lipzen A."/>
            <person name="Clum A."/>
            <person name="Drula E."/>
            <person name="Henrissat B."/>
            <person name="Kohler A."/>
            <person name="Grigoriev I.V."/>
            <person name="Martin F.M."/>
            <person name="Hacquard S."/>
        </authorList>
    </citation>
    <scope>NUCLEOTIDE SEQUENCE [LARGE SCALE GENOMIC DNA]</scope>
    <source>
        <strain evidence="1 2">MPI-SDFR-AT-0079</strain>
    </source>
</reference>
<keyword evidence="2" id="KW-1185">Reference proteome</keyword>
<evidence type="ECO:0000313" key="1">
    <source>
        <dbReference type="EMBL" id="KAH6613412.1"/>
    </source>
</evidence>
<proteinExistence type="predicted"/>
<accession>A0ACB7NVR0</accession>
<name>A0ACB7NVR0_9PEZI</name>
<dbReference type="EMBL" id="JAGIZQ010000008">
    <property type="protein sequence ID" value="KAH6613412.1"/>
    <property type="molecule type" value="Genomic_DNA"/>
</dbReference>
<evidence type="ECO:0000313" key="2">
    <source>
        <dbReference type="Proteomes" id="UP000724584"/>
    </source>
</evidence>
<organism evidence="1 2">
    <name type="scientific">Chaetomium tenue</name>
    <dbReference type="NCBI Taxonomy" id="1854479"/>
    <lineage>
        <taxon>Eukaryota</taxon>
        <taxon>Fungi</taxon>
        <taxon>Dikarya</taxon>
        <taxon>Ascomycota</taxon>
        <taxon>Pezizomycotina</taxon>
        <taxon>Sordariomycetes</taxon>
        <taxon>Sordariomycetidae</taxon>
        <taxon>Sordariales</taxon>
        <taxon>Chaetomiaceae</taxon>
        <taxon>Chaetomium</taxon>
    </lineage>
</organism>
<comment type="caution">
    <text evidence="1">The sequence shown here is derived from an EMBL/GenBank/DDBJ whole genome shotgun (WGS) entry which is preliminary data.</text>
</comment>
<protein>
    <submittedName>
        <fullName evidence="1">Uncharacterized protein</fullName>
    </submittedName>
</protein>
<dbReference type="Proteomes" id="UP000724584">
    <property type="component" value="Unassembled WGS sequence"/>
</dbReference>
<sequence>MSNTRLPDRLGPKRLKIAIACDSCRTSKKKCDGARPACNQCQRKRTPCSYRNDSVGADGTAHAHEPNATVTASSAIRHGPPINRHLHAALPGQALLPDAEPPDPDGTQSTDPPPGAVHGVFAVEVKAALDAKMGIPPAGRKTISLTPMKDAPLFDLRLGREPGDDSVESSSVLPQRRHADHLMDLFWQYIQPIEPILEQVLFSRSYDALFAGRPLPGGADERLFLSTLNVVFALATQLREGLPADERNMAANTYFRRAQAMLRVESALWEPGSLEVVQCLLLMARYLQCSSHLHQTWMTVGIAVRIAQSIGLDRPNSPPTDCLSKSRIGVDGAAGAADGATRMVSWMTGRAPMVLLHGLPHRAAKVDNPQGSDQTATYLTKTMELYEISNHISFSHLPLRSSIPDHLGLPPLYRIEDHFSNVSSLLHGRVTLLRPMLARHCLSRIPSAPGDSTADRTGSLSPHIVQDCAALCVENAQRVIALIVDECSAPGYPDAPVGGAAGNVGSGPSGAIPWWYRVFYLHVAGIVLMAATLQPNLCTPTVSESWARAMAALRAHEHLSPFVSQCLATFETLSAGMSTQQEPPQYVPPAAEEGTPGNLDSASMPPLHDVLFQDIAFETEAMFFGMEDHSWKLPEGGLPELSDREDWSYFRGSMRLQYRQYRQRRHGTFSCSADHELSGGKMPGSSLLRVEKELFWGGGHSFRVIPFLISKIMDESTPTKHLLLFGDYSVEKLPAIKALAQHARTIPAAERFLREITDVIQLEFSRADKAIHGWDRGCGSLLEMAEAVDSPGGNNLAVSTVLLHADADPTILGSPTHPVDIIGFCGGLLPAAVALVAHDTSQLFVLGREIVSISFRLACEVAQRKRLIDTTPTSWGKTYVGLATDHVQDILDKFHESQNIPKFRRITIGVIAQGWLTLIGPPSSMAELTSWSPVIQAAVGIKTDVDGPMHSCWSPKVDAAKIVGNSTLLQQPLNPAKARMLSPTGSCVKYDHPTLASLLEEIVEDVAHKPLHITDTIKETVASLHGADHVTLSVMGPTNHQAAATQALKASGIKYEVKQASRETSEHDGTNDRGDSGLVAIVGMAGRFPGSDTVEGFWEDLLDGKCHIKEIPPSRFDISAYYDPAATKPNSTTARHGTFLNSPGLFDHRLFNLSPREAAQADPGHRLLLTTAYEALQSAGYHPGTSSPTDPTATTPNGARVATYFGQAADEWREVLNQRGADIYYVPGFSRAFAPSRISHHFGFGGGSYALDSACATSATAVAMAAAALVGRECDMALAGGVNVLSSPTTYAGLSRAGMLSATGGCRAFHDDADGYVRGEAAGVVVLKRLEDAVRGNDRVLAVVRGAVRAYGVGAASMTRPFAPAQEVAYGRVLRMAGMEAEELAFVEMHGTGTQAGDVEEMKSVIGGLVGKRGRGNPLTVGAVKAAVGHGEGIPPQPGWPFKLNHKFPDLAKANVRIPTKTTALVPSPKSVGKIKLVVNSFDASGGNVSIALEEAPKQPVKTTDSRVWHVVAVSARTPASLHQNCERLLDFLERHPETKLADLAYTTTARRMHEQLRRAYVGDTVSAIVRQLRSDVNKPADASQIKKPRVPSRVFVFTGQGSQYTGMGAALFRTSRQFRATLLSYQDMASSVGLPRFVDLISGEEEVAGQSTVKIQLAIVALEIAMARLMESWGITPNVVIGHSLGEYAALCVAGVLSISDTLLLVGKRAALMEKHLVADAYAMLAVSATEEALAESIDKLGLGSCAVACANAPSMTVASGPVADIDALKSALEADGQRATLLRVPYGFHSSQVEPVLDEYLRVARGVPFAEPNIPVLSTLTGRVEREAASFSPEYLVRQAREKVKFTGAVEAGVEAGLFNDQSLWLEMGPDPVCLGLVRRCLDKPSSLVPSVKQGKDNWATVSDLLKRAYESGIDVDWPEFHKPFTGSLTLIDLPTYAFDSRDFWTPYMTEVPSAVPAITNSTPGFPTTTLQRVESEKTEGTAKIVTFTSSLSDERLLEAIRGHVVGGFEVCPLAIYQDIALTAGKYLFHNTHGNTSTLPAMSIRQVELGQGLIIDPETVSSTVLYVTGSYKVADSAVHIEFSSKHAGQLTQHGKCQVVFDTTAPWQTTLPQTLYLVKSRLDLLRKQAEFGNGRLLLKQEAYELFSGVVSYAAPYQAIQDVILGADYADAVGTVKLTDVSTRGTFHFSPYWLDAVTHLAGFVLNCGLRYPEDIACLAVGFDAWHSLRELRAGETYTVYTCLQDVADEGHVVRGDCYVFAGADLVQATLGIKFLRLKKVALNMILGGGRASVTGRNGMPQTRSPTTDTDISLEAASPVNPAESGNTPNEMIKTLLAIIISESGCSPDEVSDESHYSDLGVDSVMAINILAQLSKELDLHLPAAFFLENETIGDSKKSLLAHLGATAKEEVDDGDSNDNDEPGPTPPKPPSSVTWSEPSHSNTAITSNSAPSTPPEPADDGDSANTPPTPDLTKASLLLPTNTITAAAASEEDHPHFPTITAQTTHYQGPRTPTTPNLFFLPDDTGSSFAYIALPPLGTDLVVYGVDLPHLPHLHHPNTETDTETEAETEPEPQLLLAAAAAAATAAIRAEQPAGPYMLAGTGAMGARLAYEVARGLLVGDGEAVDVLVLMDCGGSGGGGSGDGEGLELVPLSVEAAGRIKVAVQVLARGEGVGAAGEGVVGGGWGKFVPGLEVCQAEVESGMFLDFSMIETVGQICKGIVERAMA</sequence>
<gene>
    <name evidence="1" type="ORF">F5144DRAFT_552243</name>
</gene>